<comment type="caution">
    <text evidence="2">The sequence shown here is derived from an EMBL/GenBank/DDBJ whole genome shotgun (WGS) entry which is preliminary data.</text>
</comment>
<sequence>MRILIVFFTMSGRTKKTAEGIASALTNHDVSYFPVELTGKFIEKIKKLDKFENDDYSAIEADFETLDALNYDLIIIGMPTYGNKPPKIFDEIINRMKNFDGKKAIVFNTARFSGGKSLDYMKAKVEGQGAQVIDQARFRKVLWIGVKNAIKFGNQLNEK</sequence>
<gene>
    <name evidence="2" type="ORF">S01H4_52384</name>
</gene>
<proteinExistence type="predicted"/>
<dbReference type="GO" id="GO:0009055">
    <property type="term" value="F:electron transfer activity"/>
    <property type="evidence" value="ECO:0007669"/>
    <property type="project" value="InterPro"/>
</dbReference>
<dbReference type="InterPro" id="IPR008254">
    <property type="entry name" value="Flavodoxin/NO_synth"/>
</dbReference>
<organism evidence="2">
    <name type="scientific">marine sediment metagenome</name>
    <dbReference type="NCBI Taxonomy" id="412755"/>
    <lineage>
        <taxon>unclassified sequences</taxon>
        <taxon>metagenomes</taxon>
        <taxon>ecological metagenomes</taxon>
    </lineage>
</organism>
<dbReference type="Pfam" id="PF12682">
    <property type="entry name" value="Flavodoxin_4"/>
    <property type="match status" value="1"/>
</dbReference>
<dbReference type="AlphaFoldDB" id="X1E4W3"/>
<dbReference type="PROSITE" id="PS00201">
    <property type="entry name" value="FLAVODOXIN"/>
    <property type="match status" value="1"/>
</dbReference>
<reference evidence="2" key="1">
    <citation type="journal article" date="2014" name="Front. Microbiol.">
        <title>High frequency of phylogenetically diverse reductive dehalogenase-homologous genes in deep subseafloor sedimentary metagenomes.</title>
        <authorList>
            <person name="Kawai M."/>
            <person name="Futagami T."/>
            <person name="Toyoda A."/>
            <person name="Takaki Y."/>
            <person name="Nishi S."/>
            <person name="Hori S."/>
            <person name="Arai W."/>
            <person name="Tsubouchi T."/>
            <person name="Morono Y."/>
            <person name="Uchiyama I."/>
            <person name="Ito T."/>
            <person name="Fujiyama A."/>
            <person name="Inagaki F."/>
            <person name="Takami H."/>
        </authorList>
    </citation>
    <scope>NUCLEOTIDE SEQUENCE</scope>
    <source>
        <strain evidence="2">Expedition CK06-06</strain>
    </source>
</reference>
<accession>X1E4W3</accession>
<dbReference type="SUPFAM" id="SSF52218">
    <property type="entry name" value="Flavoproteins"/>
    <property type="match status" value="1"/>
</dbReference>
<name>X1E4W3_9ZZZZ</name>
<dbReference type="InterPro" id="IPR029039">
    <property type="entry name" value="Flavoprotein-like_sf"/>
</dbReference>
<protein>
    <recommendedName>
        <fullName evidence="1">Flavodoxin-like domain-containing protein</fullName>
    </recommendedName>
</protein>
<dbReference type="PROSITE" id="PS50902">
    <property type="entry name" value="FLAVODOXIN_LIKE"/>
    <property type="match status" value="1"/>
</dbReference>
<dbReference type="GO" id="GO:0010181">
    <property type="term" value="F:FMN binding"/>
    <property type="evidence" value="ECO:0007669"/>
    <property type="project" value="InterPro"/>
</dbReference>
<dbReference type="Gene3D" id="3.40.50.360">
    <property type="match status" value="1"/>
</dbReference>
<feature type="domain" description="Flavodoxin-like" evidence="1">
    <location>
        <begin position="3"/>
        <end position="159"/>
    </location>
</feature>
<evidence type="ECO:0000313" key="2">
    <source>
        <dbReference type="EMBL" id="GAH12234.1"/>
    </source>
</evidence>
<dbReference type="InterPro" id="IPR001226">
    <property type="entry name" value="Flavodoxin_CS"/>
</dbReference>
<dbReference type="EMBL" id="BART01029921">
    <property type="protein sequence ID" value="GAH12234.1"/>
    <property type="molecule type" value="Genomic_DNA"/>
</dbReference>
<evidence type="ECO:0000259" key="1">
    <source>
        <dbReference type="PROSITE" id="PS50902"/>
    </source>
</evidence>